<keyword evidence="6" id="KW-0653">Protein transport</keyword>
<keyword evidence="12" id="KW-1185">Reference proteome</keyword>
<keyword evidence="5 10" id="KW-0812">Transmembrane</keyword>
<keyword evidence="3" id="KW-0813">Transport</keyword>
<dbReference type="AlphaFoldDB" id="F1T621"/>
<dbReference type="PANTHER" id="PTHR33909:SF1">
    <property type="entry name" value="SEC TRANSLOCON ACCESSORY COMPLEX SUBUNIT YAJC"/>
    <property type="match status" value="1"/>
</dbReference>
<dbReference type="PANTHER" id="PTHR33909">
    <property type="entry name" value="SEC TRANSLOCON ACCESSORY COMPLEX SUBUNIT YAJC"/>
    <property type="match status" value="1"/>
</dbReference>
<dbReference type="OrthoDB" id="2200043at2"/>
<keyword evidence="4" id="KW-1003">Cell membrane</keyword>
<dbReference type="Pfam" id="PF02699">
    <property type="entry name" value="YajC"/>
    <property type="match status" value="1"/>
</dbReference>
<feature type="transmembrane region" description="Helical" evidence="10">
    <location>
        <begin position="12"/>
        <end position="33"/>
    </location>
</feature>
<sequence length="100" mass="11086">MSEMFLNALGASSLVIAVLLTLIALVLFVYMTVLRQRKQHEFKELHKELAVGQKVSVMGVIFGEIVALRTDTCDLKVKSGAVLEVSRYAIQYIDSQTLGK</sequence>
<organism evidence="11 12">
    <name type="scientific">Fannyhessea vaginae DSM 15829</name>
    <dbReference type="NCBI Taxonomy" id="525256"/>
    <lineage>
        <taxon>Bacteria</taxon>
        <taxon>Bacillati</taxon>
        <taxon>Actinomycetota</taxon>
        <taxon>Coriobacteriia</taxon>
        <taxon>Coriobacteriales</taxon>
        <taxon>Atopobiaceae</taxon>
        <taxon>Fannyhessea</taxon>
    </lineage>
</organism>
<proteinExistence type="inferred from homology"/>
<accession>F1T621</accession>
<dbReference type="RefSeq" id="WP_006303117.1">
    <property type="nucleotide sequence ID" value="NZ_ACGK02000002.1"/>
</dbReference>
<evidence type="ECO:0000256" key="2">
    <source>
        <dbReference type="ARBA" id="ARBA00006742"/>
    </source>
</evidence>
<dbReference type="NCBIfam" id="TIGR00739">
    <property type="entry name" value="yajC"/>
    <property type="match status" value="1"/>
</dbReference>
<gene>
    <name evidence="11" type="primary">yajC</name>
    <name evidence="11" type="ORF">HMPREF0091_10921</name>
</gene>
<dbReference type="eggNOG" id="COG1862">
    <property type="taxonomic scope" value="Bacteria"/>
</dbReference>
<keyword evidence="7 10" id="KW-1133">Transmembrane helix</keyword>
<comment type="caution">
    <text evidence="11">The sequence shown here is derived from an EMBL/GenBank/DDBJ whole genome shotgun (WGS) entry which is preliminary data.</text>
</comment>
<evidence type="ECO:0000256" key="1">
    <source>
        <dbReference type="ARBA" id="ARBA00004162"/>
    </source>
</evidence>
<evidence type="ECO:0000313" key="12">
    <source>
        <dbReference type="Proteomes" id="UP000005947"/>
    </source>
</evidence>
<protein>
    <submittedName>
        <fullName evidence="11">Preprotein translocase, YajC subunit</fullName>
    </submittedName>
</protein>
<keyword evidence="8" id="KW-0811">Translocation</keyword>
<dbReference type="GO" id="GO:0015031">
    <property type="term" value="P:protein transport"/>
    <property type="evidence" value="ECO:0007669"/>
    <property type="project" value="UniProtKB-KW"/>
</dbReference>
<name>F1T621_9ACTN</name>
<evidence type="ECO:0000256" key="3">
    <source>
        <dbReference type="ARBA" id="ARBA00022448"/>
    </source>
</evidence>
<dbReference type="EMBL" id="ACGK02000002">
    <property type="protein sequence ID" value="EGF22926.1"/>
    <property type="molecule type" value="Genomic_DNA"/>
</dbReference>
<evidence type="ECO:0000313" key="11">
    <source>
        <dbReference type="EMBL" id="EGF22926.1"/>
    </source>
</evidence>
<evidence type="ECO:0000256" key="8">
    <source>
        <dbReference type="ARBA" id="ARBA00023010"/>
    </source>
</evidence>
<dbReference type="GO" id="GO:0005886">
    <property type="term" value="C:plasma membrane"/>
    <property type="evidence" value="ECO:0007669"/>
    <property type="project" value="UniProtKB-SubCell"/>
</dbReference>
<dbReference type="GeneID" id="93210593"/>
<dbReference type="SMART" id="SM01323">
    <property type="entry name" value="YajC"/>
    <property type="match status" value="1"/>
</dbReference>
<comment type="subcellular location">
    <subcellularLocation>
        <location evidence="1">Cell membrane</location>
        <topology evidence="1">Single-pass membrane protein</topology>
    </subcellularLocation>
</comment>
<evidence type="ECO:0000256" key="6">
    <source>
        <dbReference type="ARBA" id="ARBA00022927"/>
    </source>
</evidence>
<evidence type="ECO:0000256" key="7">
    <source>
        <dbReference type="ARBA" id="ARBA00022989"/>
    </source>
</evidence>
<evidence type="ECO:0000256" key="5">
    <source>
        <dbReference type="ARBA" id="ARBA00022692"/>
    </source>
</evidence>
<keyword evidence="9 10" id="KW-0472">Membrane</keyword>
<comment type="similarity">
    <text evidence="2">Belongs to the YajC family.</text>
</comment>
<dbReference type="Proteomes" id="UP000005947">
    <property type="component" value="Unassembled WGS sequence"/>
</dbReference>
<evidence type="ECO:0000256" key="4">
    <source>
        <dbReference type="ARBA" id="ARBA00022475"/>
    </source>
</evidence>
<evidence type="ECO:0000256" key="10">
    <source>
        <dbReference type="SAM" id="Phobius"/>
    </source>
</evidence>
<reference evidence="11 12" key="1">
    <citation type="submission" date="2011-02" db="EMBL/GenBank/DDBJ databases">
        <authorList>
            <person name="Muzny D."/>
            <person name="Qin X."/>
            <person name="Buhay C."/>
            <person name="Dugan-Rocha S."/>
            <person name="Ding Y."/>
            <person name="Chen G."/>
            <person name="Hawes A."/>
            <person name="Holder M."/>
            <person name="Jhangiani S."/>
            <person name="Johnson A."/>
            <person name="Khan Z."/>
            <person name="Li Z."/>
            <person name="Liu W."/>
            <person name="Liu X."/>
            <person name="Perez L."/>
            <person name="Shen H."/>
            <person name="Wang Q."/>
            <person name="Watt J."/>
            <person name="Xi L."/>
            <person name="Xin Y."/>
            <person name="Zhou J."/>
            <person name="Deng J."/>
            <person name="Jiang H."/>
            <person name="Liu Y."/>
            <person name="Qu J."/>
            <person name="Song X.-Z."/>
            <person name="Zhang L."/>
            <person name="Villasana D."/>
            <person name="Johnson A."/>
            <person name="Liu J."/>
            <person name="Liyanage D."/>
            <person name="Lorensuhewa L."/>
            <person name="Robinson T."/>
            <person name="Song A."/>
            <person name="Song B.-B."/>
            <person name="Dinh H."/>
            <person name="Thornton R."/>
            <person name="Coyle M."/>
            <person name="Francisco L."/>
            <person name="Jackson L."/>
            <person name="Javaid M."/>
            <person name="Korchina V."/>
            <person name="Kovar C."/>
            <person name="Mata R."/>
            <person name="Mathew T."/>
            <person name="Ngo R."/>
            <person name="Nguyen L."/>
            <person name="Nguyen N."/>
            <person name="Okwuonu G."/>
            <person name="Ongeri F."/>
            <person name="Pham C."/>
            <person name="Simmons D."/>
            <person name="Wilczek-Boney K."/>
            <person name="Hale W."/>
            <person name="Jakkamsetti A."/>
            <person name="Pham P."/>
            <person name="Ruth R."/>
            <person name="San Lucas F."/>
            <person name="Warren J."/>
            <person name="Zhang J."/>
            <person name="Zhao Z."/>
            <person name="Zhou C."/>
            <person name="Zhu D."/>
            <person name="Lee S."/>
            <person name="Bess C."/>
            <person name="Blankenburg K."/>
            <person name="Forbes L."/>
            <person name="Fu Q."/>
            <person name="Gubbala S."/>
            <person name="Hirani K."/>
            <person name="Jayaseelan J.C."/>
            <person name="Lara F."/>
            <person name="Munidasa M."/>
            <person name="Palculict T."/>
            <person name="Patil S."/>
            <person name="Pu L.-L."/>
            <person name="Saada N."/>
            <person name="Tang L."/>
            <person name="Weissenberger G."/>
            <person name="Zhu Y."/>
            <person name="Hemphill L."/>
            <person name="Shang Y."/>
            <person name="Youmans B."/>
            <person name="Ayvaz T."/>
            <person name="Ross M."/>
            <person name="Santibanez J."/>
            <person name="Aqrawi P."/>
            <person name="Gross S."/>
            <person name="Joshi V."/>
            <person name="Fowler G."/>
            <person name="Nazareth L."/>
            <person name="Reid J."/>
            <person name="Worley K."/>
            <person name="Petrosino J."/>
            <person name="Highlander S."/>
            <person name="Gibbs R."/>
        </authorList>
    </citation>
    <scope>NUCLEOTIDE SEQUENCE [LARGE SCALE GENOMIC DNA]</scope>
    <source>
        <strain evidence="11 12">DSM 15829</strain>
    </source>
</reference>
<evidence type="ECO:0000256" key="9">
    <source>
        <dbReference type="ARBA" id="ARBA00023136"/>
    </source>
</evidence>
<dbReference type="InterPro" id="IPR003849">
    <property type="entry name" value="Preprotein_translocase_YajC"/>
</dbReference>